<dbReference type="RefSeq" id="WP_338397002.1">
    <property type="nucleotide sequence ID" value="NZ_AP025292.1"/>
</dbReference>
<protein>
    <submittedName>
        <fullName evidence="1">Uncharacterized protein</fullName>
    </submittedName>
</protein>
<organism evidence="1 2">
    <name type="scientific">Persicobacter psychrovividus</name>
    <dbReference type="NCBI Taxonomy" id="387638"/>
    <lineage>
        <taxon>Bacteria</taxon>
        <taxon>Pseudomonadati</taxon>
        <taxon>Bacteroidota</taxon>
        <taxon>Cytophagia</taxon>
        <taxon>Cytophagales</taxon>
        <taxon>Persicobacteraceae</taxon>
        <taxon>Persicobacter</taxon>
    </lineage>
</organism>
<accession>A0ABM7VFS5</accession>
<evidence type="ECO:0000313" key="1">
    <source>
        <dbReference type="EMBL" id="BDC99778.1"/>
    </source>
</evidence>
<reference evidence="1 2" key="1">
    <citation type="submission" date="2021-12" db="EMBL/GenBank/DDBJ databases">
        <title>Genome sequencing of bacteria with rrn-lacking chromosome and rrn-plasmid.</title>
        <authorList>
            <person name="Anda M."/>
            <person name="Iwasaki W."/>
        </authorList>
    </citation>
    <scope>NUCLEOTIDE SEQUENCE [LARGE SCALE GENOMIC DNA]</scope>
    <source>
        <strain evidence="1 2">NBRC 101262</strain>
    </source>
</reference>
<proteinExistence type="predicted"/>
<name>A0ABM7VFS5_9BACT</name>
<keyword evidence="2" id="KW-1185">Reference proteome</keyword>
<dbReference type="EMBL" id="AP025292">
    <property type="protein sequence ID" value="BDC99778.1"/>
    <property type="molecule type" value="Genomic_DNA"/>
</dbReference>
<sequence length="189" mass="20808">MEEGMDKAQMTDFSAVSFLDHDLLFVVNEAHDEKQVAEVAEQLLADVYVAEEATTEDAEAAIPFPVYGNAEAQVLVIVKYPAGLPDNDRTLLSNILKAKDFNIEDVALVNMSEAEGFGFAMLREHLPATFILTFGLSEADIPELRGLQWNVARKGKTLTVCPTNSLSLMHNDRDAKLALWNMIKGLPIA</sequence>
<dbReference type="Proteomes" id="UP001354989">
    <property type="component" value="Chromosome"/>
</dbReference>
<gene>
    <name evidence="1" type="ORF">PEPS_20590</name>
</gene>
<evidence type="ECO:0000313" key="2">
    <source>
        <dbReference type="Proteomes" id="UP001354989"/>
    </source>
</evidence>